<organism evidence="1 2">
    <name type="scientific">Parasutterella excrementihominis</name>
    <dbReference type="NCBI Taxonomy" id="487175"/>
    <lineage>
        <taxon>Bacteria</taxon>
        <taxon>Pseudomonadati</taxon>
        <taxon>Pseudomonadota</taxon>
        <taxon>Betaproteobacteria</taxon>
        <taxon>Burkholderiales</taxon>
        <taxon>Sutterellaceae</taxon>
        <taxon>Parasutterella</taxon>
    </lineage>
</organism>
<evidence type="ECO:0000313" key="2">
    <source>
        <dbReference type="Proteomes" id="UP000462362"/>
    </source>
</evidence>
<proteinExistence type="predicted"/>
<dbReference type="Proteomes" id="UP000462362">
    <property type="component" value="Unassembled WGS sequence"/>
</dbReference>
<accession>A0A844LGR5</accession>
<reference evidence="1 2" key="1">
    <citation type="journal article" date="2019" name="Nat. Med.">
        <title>A library of human gut bacterial isolates paired with longitudinal multiomics data enables mechanistic microbiome research.</title>
        <authorList>
            <person name="Poyet M."/>
            <person name="Groussin M."/>
            <person name="Gibbons S.M."/>
            <person name="Avila-Pacheco J."/>
            <person name="Jiang X."/>
            <person name="Kearney S.M."/>
            <person name="Perrotta A.R."/>
            <person name="Berdy B."/>
            <person name="Zhao S."/>
            <person name="Lieberman T.D."/>
            <person name="Swanson P.K."/>
            <person name="Smith M."/>
            <person name="Roesemann S."/>
            <person name="Alexander J.E."/>
            <person name="Rich S.A."/>
            <person name="Livny J."/>
            <person name="Vlamakis H."/>
            <person name="Clish C."/>
            <person name="Bullock K."/>
            <person name="Deik A."/>
            <person name="Scott J."/>
            <person name="Pierce K.A."/>
            <person name="Xavier R.J."/>
            <person name="Alm E.J."/>
        </authorList>
    </citation>
    <scope>NUCLEOTIDE SEQUENCE [LARGE SCALE GENOMIC DNA]</scope>
    <source>
        <strain evidence="1 2">BIOML-A2</strain>
    </source>
</reference>
<sequence>MNKPQIARVDRDMYESGRRLPHLWSIGNELKFYRVTCNWGLNHRTQHFYHVLAYSWEQAKDMARSEYARTHYISKDWVKIY</sequence>
<name>A0A844LGR5_9BURK</name>
<evidence type="ECO:0000313" key="1">
    <source>
        <dbReference type="EMBL" id="MTU43314.1"/>
    </source>
</evidence>
<dbReference type="EMBL" id="WNCL01000016">
    <property type="protein sequence ID" value="MTU43314.1"/>
    <property type="molecule type" value="Genomic_DNA"/>
</dbReference>
<dbReference type="AlphaFoldDB" id="A0A844LGR5"/>
<protein>
    <submittedName>
        <fullName evidence="1">Uncharacterized protein</fullName>
    </submittedName>
</protein>
<comment type="caution">
    <text evidence="1">The sequence shown here is derived from an EMBL/GenBank/DDBJ whole genome shotgun (WGS) entry which is preliminary data.</text>
</comment>
<dbReference type="RefSeq" id="WP_155172209.1">
    <property type="nucleotide sequence ID" value="NZ_WNBY01000089.1"/>
</dbReference>
<gene>
    <name evidence="1" type="ORF">GMD42_06710</name>
</gene>